<accession>A0A8W8JWE4</accession>
<feature type="transmembrane region" description="Helical" evidence="1">
    <location>
        <begin position="289"/>
        <end position="310"/>
    </location>
</feature>
<keyword evidence="2" id="KW-0732">Signal</keyword>
<evidence type="ECO:0000313" key="3">
    <source>
        <dbReference type="EnsemblMetazoa" id="G20794.1:cds"/>
    </source>
</evidence>
<dbReference type="OMA" id="MECRTEE"/>
<evidence type="ECO:0000313" key="4">
    <source>
        <dbReference type="Proteomes" id="UP000005408"/>
    </source>
</evidence>
<protein>
    <recommendedName>
        <fullName evidence="5">CUB domain-containing protein</fullName>
    </recommendedName>
</protein>
<feature type="signal peptide" evidence="2">
    <location>
        <begin position="1"/>
        <end position="15"/>
    </location>
</feature>
<evidence type="ECO:0008006" key="5">
    <source>
        <dbReference type="Google" id="ProtNLM"/>
    </source>
</evidence>
<name>A0A8W8JWE4_MAGGI</name>
<reference evidence="3" key="1">
    <citation type="submission" date="2022-08" db="UniProtKB">
        <authorList>
            <consortium name="EnsemblMetazoa"/>
        </authorList>
    </citation>
    <scope>IDENTIFICATION</scope>
    <source>
        <strain evidence="3">05x7-T-G4-1.051#20</strain>
    </source>
</reference>
<evidence type="ECO:0000256" key="1">
    <source>
        <dbReference type="SAM" id="Phobius"/>
    </source>
</evidence>
<dbReference type="AlphaFoldDB" id="A0A8W8JWE4"/>
<organism evidence="3 4">
    <name type="scientific">Magallana gigas</name>
    <name type="common">Pacific oyster</name>
    <name type="synonym">Crassostrea gigas</name>
    <dbReference type="NCBI Taxonomy" id="29159"/>
    <lineage>
        <taxon>Eukaryota</taxon>
        <taxon>Metazoa</taxon>
        <taxon>Spiralia</taxon>
        <taxon>Lophotrochozoa</taxon>
        <taxon>Mollusca</taxon>
        <taxon>Bivalvia</taxon>
        <taxon>Autobranchia</taxon>
        <taxon>Pteriomorphia</taxon>
        <taxon>Ostreida</taxon>
        <taxon>Ostreoidea</taxon>
        <taxon>Ostreidae</taxon>
        <taxon>Magallana</taxon>
    </lineage>
</organism>
<keyword evidence="4" id="KW-1185">Reference proteome</keyword>
<keyword evidence="1" id="KW-0812">Transmembrane</keyword>
<proteinExistence type="predicted"/>
<evidence type="ECO:0000256" key="2">
    <source>
        <dbReference type="SAM" id="SignalP"/>
    </source>
</evidence>
<dbReference type="EnsemblMetazoa" id="G20794.1">
    <property type="protein sequence ID" value="G20794.1:cds"/>
    <property type="gene ID" value="G20794"/>
</dbReference>
<dbReference type="Proteomes" id="UP000005408">
    <property type="component" value="Unassembled WGS sequence"/>
</dbReference>
<keyword evidence="1" id="KW-0472">Membrane</keyword>
<keyword evidence="1" id="KW-1133">Transmembrane helix</keyword>
<sequence length="357" mass="40076">MHIFLILIFIKFSDESDTGSRNSSHTGCKTLLNHNLEKTTMECRTEEVIYVEKQVLISGHPSLDGSFKGCYDGSEKGGCTLILPQNETLGRRSLFPIGNICNLRVNCVLNNSLLTIPVVLNDSDCSSRVFKSTSFTYTCIQKKHLLKEDTSLSERTSDMYLVTDSFGGNFNCDVAGPLRYLYLLELKEATLNVSRDGQQLYKNDNRDIYGDDIGLYVDSSNCTTCMYSLNISSASQGRVWLHLKGDDIIVNCTRIPSSIIHPLVTTERTMKMTLSNDDVPYTKSSNSRLFVLLVSGLFLALVLMAGLYVMQRRNYLKKLNNSDQQNDIRISSEFSVHVTDAAENANIYSEISPVRRN</sequence>
<dbReference type="OrthoDB" id="6210630at2759"/>
<feature type="chain" id="PRO_5036489257" description="CUB domain-containing protein" evidence="2">
    <location>
        <begin position="16"/>
        <end position="357"/>
    </location>
</feature>